<sequence length="72" mass="7542">MASQRDLGVTLPLWQGEGRTTAIGIAGLRPRGRLMTLLRTAHQQGADAVALLIDLARAPDPGVVAGLILRSS</sequence>
<name>A0A2W6AQC4_9BACT</name>
<evidence type="ECO:0000313" key="1">
    <source>
        <dbReference type="EMBL" id="PZR80001.1"/>
    </source>
</evidence>
<proteinExistence type="predicted"/>
<protein>
    <submittedName>
        <fullName evidence="1">Uncharacterized protein</fullName>
    </submittedName>
</protein>
<dbReference type="AlphaFoldDB" id="A0A2W6AQC4"/>
<organism evidence="1 2">
    <name type="scientific">Candidatus Aeolococcus gillhamiae</name>
    <dbReference type="NCBI Taxonomy" id="3127015"/>
    <lineage>
        <taxon>Bacteria</taxon>
        <taxon>Bacillati</taxon>
        <taxon>Candidatus Dormiibacterota</taxon>
        <taxon>Candidatus Dormibacteria</taxon>
        <taxon>Candidatus Aeolococcales</taxon>
        <taxon>Candidatus Aeolococcaceae</taxon>
        <taxon>Candidatus Aeolococcus</taxon>
    </lineage>
</organism>
<dbReference type="EMBL" id="QHBU01000178">
    <property type="protein sequence ID" value="PZR80001.1"/>
    <property type="molecule type" value="Genomic_DNA"/>
</dbReference>
<gene>
    <name evidence="1" type="ORF">DLM65_09310</name>
</gene>
<comment type="caution">
    <text evidence="1">The sequence shown here is derived from an EMBL/GenBank/DDBJ whole genome shotgun (WGS) entry which is preliminary data.</text>
</comment>
<evidence type="ECO:0000313" key="2">
    <source>
        <dbReference type="Proteomes" id="UP000248724"/>
    </source>
</evidence>
<reference evidence="1 2" key="1">
    <citation type="journal article" date="2017" name="Nature">
        <title>Atmospheric trace gases support primary production in Antarctic desert surface soil.</title>
        <authorList>
            <person name="Ji M."/>
            <person name="Greening C."/>
            <person name="Vanwonterghem I."/>
            <person name="Carere C.R."/>
            <person name="Bay S.K."/>
            <person name="Steen J.A."/>
            <person name="Montgomery K."/>
            <person name="Lines T."/>
            <person name="Beardall J."/>
            <person name="van Dorst J."/>
            <person name="Snape I."/>
            <person name="Stott M.B."/>
            <person name="Hugenholtz P."/>
            <person name="Ferrari B.C."/>
        </authorList>
    </citation>
    <scope>NUCLEOTIDE SEQUENCE [LARGE SCALE GENOMIC DNA]</scope>
    <source>
        <strain evidence="1">RRmetagenome_bin12</strain>
    </source>
</reference>
<accession>A0A2W6AQC4</accession>
<dbReference type="Proteomes" id="UP000248724">
    <property type="component" value="Unassembled WGS sequence"/>
</dbReference>